<dbReference type="EC" id="2.5.1.90" evidence="8"/>
<sequence length="338" mass="36673">MGNVVSLQKPPESEAGIERLVGLVSGDMARVNEMILSRTGSDVQLIPEVAAHLIESGGKRLRPMLTLAGAQMFGYDGSRHIKLAASVEFMHTATLLHDDVVDESDMRRGKAAARMVWGNEASVLVGDFLLGQAFKMMVEVGSLPALDVLSDAAAVIAEGEVMQLVTAQNTTTNEDEYLAVIRAKTAALFAAACEVGAIVADRSADERGALRSYGTNLGLAFQLVDDALDYSGAQANLGKRVGDDFRDGKITLPVLLAYRRGDDDERAFWKRCLNDRQSSEADLDRAIALMATHRALDDTIARARHYGAMARDALEIFPKSDYRQALTDVVDFCVSRTY</sequence>
<keyword evidence="14" id="KW-1185">Reference proteome</keyword>
<dbReference type="PANTHER" id="PTHR12001:SF69">
    <property type="entry name" value="ALL TRANS-POLYPRENYL-DIPHOSPHATE SYNTHASE PDSS1"/>
    <property type="match status" value="1"/>
</dbReference>
<dbReference type="Gene3D" id="1.10.600.10">
    <property type="entry name" value="Farnesyl Diphosphate Synthase"/>
    <property type="match status" value="1"/>
</dbReference>
<organism evidence="13 14">
    <name type="scientific">Microbaculum marinisediminis</name>
    <dbReference type="NCBI Taxonomy" id="2931392"/>
    <lineage>
        <taxon>Bacteria</taxon>
        <taxon>Pseudomonadati</taxon>
        <taxon>Pseudomonadota</taxon>
        <taxon>Alphaproteobacteria</taxon>
        <taxon>Hyphomicrobiales</taxon>
        <taxon>Tepidamorphaceae</taxon>
        <taxon>Microbaculum</taxon>
    </lineage>
</organism>
<dbReference type="AlphaFoldDB" id="A0AAW5QTR4"/>
<accession>A0AAW5QTR4</accession>
<comment type="function">
    <text evidence="7">Supplies octaprenyl diphosphate, the precursor for the side chain of the isoprenoid quinones ubiquinone and menaquinone.</text>
</comment>
<evidence type="ECO:0000313" key="14">
    <source>
        <dbReference type="Proteomes" id="UP001320898"/>
    </source>
</evidence>
<dbReference type="InterPro" id="IPR008949">
    <property type="entry name" value="Isoprenoid_synthase_dom_sf"/>
</dbReference>
<evidence type="ECO:0000256" key="12">
    <source>
        <dbReference type="RuleBase" id="RU004466"/>
    </source>
</evidence>
<dbReference type="GO" id="GO:0008299">
    <property type="term" value="P:isoprenoid biosynthetic process"/>
    <property type="evidence" value="ECO:0007669"/>
    <property type="project" value="InterPro"/>
</dbReference>
<gene>
    <name evidence="13" type="ORF">MUB46_00365</name>
</gene>
<protein>
    <recommendedName>
        <fullName evidence="9">Octaprenyl diphosphate synthase</fullName>
        <ecNumber evidence="8">2.5.1.90</ecNumber>
    </recommendedName>
    <alternativeName>
        <fullName evidence="11">All-trans-octaprenyl-diphosphate synthase</fullName>
    </alternativeName>
    <alternativeName>
        <fullName evidence="10">Octaprenyl pyrophosphate synthase</fullName>
    </alternativeName>
</protein>
<comment type="similarity">
    <text evidence="2 12">Belongs to the FPP/GGPP synthase family.</text>
</comment>
<evidence type="ECO:0000256" key="4">
    <source>
        <dbReference type="ARBA" id="ARBA00022723"/>
    </source>
</evidence>
<dbReference type="CDD" id="cd00685">
    <property type="entry name" value="Trans_IPPS_HT"/>
    <property type="match status" value="1"/>
</dbReference>
<evidence type="ECO:0000256" key="2">
    <source>
        <dbReference type="ARBA" id="ARBA00006706"/>
    </source>
</evidence>
<comment type="cofactor">
    <cofactor evidence="1">
        <name>Mg(2+)</name>
        <dbReference type="ChEBI" id="CHEBI:18420"/>
    </cofactor>
</comment>
<keyword evidence="5" id="KW-0460">Magnesium</keyword>
<keyword evidence="3 12" id="KW-0808">Transferase</keyword>
<dbReference type="PROSITE" id="PS00723">
    <property type="entry name" value="POLYPRENYL_SYNTHASE_1"/>
    <property type="match status" value="1"/>
</dbReference>
<dbReference type="GO" id="GO:0106350">
    <property type="term" value="F:all-trans-octaprenyl-diphosphate synthase activity"/>
    <property type="evidence" value="ECO:0007669"/>
    <property type="project" value="UniProtKB-EC"/>
</dbReference>
<evidence type="ECO:0000313" key="13">
    <source>
        <dbReference type="EMBL" id="MCT8970302.1"/>
    </source>
</evidence>
<comment type="catalytic activity">
    <reaction evidence="6">
        <text>5 isopentenyl diphosphate + (2E,6E)-farnesyl diphosphate = all-trans-octaprenyl diphosphate + 5 diphosphate</text>
        <dbReference type="Rhea" id="RHEA:27798"/>
        <dbReference type="ChEBI" id="CHEBI:33019"/>
        <dbReference type="ChEBI" id="CHEBI:57711"/>
        <dbReference type="ChEBI" id="CHEBI:128769"/>
        <dbReference type="ChEBI" id="CHEBI:175763"/>
        <dbReference type="EC" id="2.5.1.90"/>
    </reaction>
</comment>
<dbReference type="SUPFAM" id="SSF48576">
    <property type="entry name" value="Terpenoid synthases"/>
    <property type="match status" value="1"/>
</dbReference>
<dbReference type="SFLD" id="SFLDS00005">
    <property type="entry name" value="Isoprenoid_Synthase_Type_I"/>
    <property type="match status" value="1"/>
</dbReference>
<dbReference type="InterPro" id="IPR000092">
    <property type="entry name" value="Polyprenyl_synt"/>
</dbReference>
<reference evidence="13 14" key="1">
    <citation type="submission" date="2022-04" db="EMBL/GenBank/DDBJ databases">
        <authorList>
            <person name="Ye Y.-Q."/>
            <person name="Du Z.-J."/>
        </authorList>
    </citation>
    <scope>NUCLEOTIDE SEQUENCE [LARGE SCALE GENOMIC DNA]</scope>
    <source>
        <strain evidence="13 14">A6E488</strain>
    </source>
</reference>
<evidence type="ECO:0000256" key="9">
    <source>
        <dbReference type="ARBA" id="ARBA00072473"/>
    </source>
</evidence>
<evidence type="ECO:0000256" key="10">
    <source>
        <dbReference type="ARBA" id="ARBA00079637"/>
    </source>
</evidence>
<name>A0AAW5QTR4_9HYPH</name>
<dbReference type="GO" id="GO:0046872">
    <property type="term" value="F:metal ion binding"/>
    <property type="evidence" value="ECO:0007669"/>
    <property type="project" value="UniProtKB-KW"/>
</dbReference>
<evidence type="ECO:0000256" key="1">
    <source>
        <dbReference type="ARBA" id="ARBA00001946"/>
    </source>
</evidence>
<proteinExistence type="inferred from homology"/>
<dbReference type="InterPro" id="IPR033749">
    <property type="entry name" value="Polyprenyl_synt_CS"/>
</dbReference>
<dbReference type="FunFam" id="1.10.600.10:FF:000002">
    <property type="entry name" value="Octaprenyl diphosphate synthase"/>
    <property type="match status" value="1"/>
</dbReference>
<evidence type="ECO:0000256" key="11">
    <source>
        <dbReference type="ARBA" id="ARBA00083124"/>
    </source>
</evidence>
<keyword evidence="4" id="KW-0479">Metal-binding</keyword>
<evidence type="ECO:0000256" key="7">
    <source>
        <dbReference type="ARBA" id="ARBA00055029"/>
    </source>
</evidence>
<comment type="caution">
    <text evidence="13">The sequence shown here is derived from an EMBL/GenBank/DDBJ whole genome shotgun (WGS) entry which is preliminary data.</text>
</comment>
<evidence type="ECO:0000256" key="8">
    <source>
        <dbReference type="ARBA" id="ARBA00066511"/>
    </source>
</evidence>
<evidence type="ECO:0000256" key="5">
    <source>
        <dbReference type="ARBA" id="ARBA00022842"/>
    </source>
</evidence>
<evidence type="ECO:0000256" key="3">
    <source>
        <dbReference type="ARBA" id="ARBA00022679"/>
    </source>
</evidence>
<dbReference type="PANTHER" id="PTHR12001">
    <property type="entry name" value="GERANYLGERANYL PYROPHOSPHATE SYNTHASE"/>
    <property type="match status" value="1"/>
</dbReference>
<dbReference type="Proteomes" id="UP001320898">
    <property type="component" value="Unassembled WGS sequence"/>
</dbReference>
<dbReference type="RefSeq" id="WP_261613874.1">
    <property type="nucleotide sequence ID" value="NZ_JALIDZ010000001.1"/>
</dbReference>
<dbReference type="Pfam" id="PF00348">
    <property type="entry name" value="polyprenyl_synt"/>
    <property type="match status" value="1"/>
</dbReference>
<dbReference type="EMBL" id="JALIDZ010000001">
    <property type="protein sequence ID" value="MCT8970302.1"/>
    <property type="molecule type" value="Genomic_DNA"/>
</dbReference>
<evidence type="ECO:0000256" key="6">
    <source>
        <dbReference type="ARBA" id="ARBA00051506"/>
    </source>
</evidence>